<keyword evidence="3 7" id="KW-0812">Transmembrane</keyword>
<accession>A0A9K3LPQ2</accession>
<evidence type="ECO:0000256" key="4">
    <source>
        <dbReference type="ARBA" id="ARBA00022989"/>
    </source>
</evidence>
<dbReference type="Proteomes" id="UP000693970">
    <property type="component" value="Unassembled WGS sequence"/>
</dbReference>
<evidence type="ECO:0000256" key="7">
    <source>
        <dbReference type="SAM" id="Phobius"/>
    </source>
</evidence>
<feature type="compositionally biased region" description="Basic and acidic residues" evidence="6">
    <location>
        <begin position="323"/>
        <end position="336"/>
    </location>
</feature>
<name>A0A9K3LPQ2_9STRA</name>
<dbReference type="AlphaFoldDB" id="A0A9K3LPQ2"/>
<feature type="transmembrane region" description="Helical" evidence="7">
    <location>
        <begin position="36"/>
        <end position="58"/>
    </location>
</feature>
<dbReference type="PROSITE" id="PS01114">
    <property type="entry name" value="GPR1_FUN34_YAAH"/>
    <property type="match status" value="1"/>
</dbReference>
<dbReference type="GO" id="GO:0005886">
    <property type="term" value="C:plasma membrane"/>
    <property type="evidence" value="ECO:0007669"/>
    <property type="project" value="TreeGrafter"/>
</dbReference>
<organism evidence="8 9">
    <name type="scientific">Nitzschia inconspicua</name>
    <dbReference type="NCBI Taxonomy" id="303405"/>
    <lineage>
        <taxon>Eukaryota</taxon>
        <taxon>Sar</taxon>
        <taxon>Stramenopiles</taxon>
        <taxon>Ochrophyta</taxon>
        <taxon>Bacillariophyta</taxon>
        <taxon>Bacillariophyceae</taxon>
        <taxon>Bacillariophycidae</taxon>
        <taxon>Bacillariales</taxon>
        <taxon>Bacillariaceae</taxon>
        <taxon>Nitzschia</taxon>
    </lineage>
</organism>
<evidence type="ECO:0000256" key="3">
    <source>
        <dbReference type="ARBA" id="ARBA00022692"/>
    </source>
</evidence>
<comment type="similarity">
    <text evidence="2">Belongs to the acetate uptake transporter (AceTr) (TC 2.A.96) family.</text>
</comment>
<feature type="transmembrane region" description="Helical" evidence="7">
    <location>
        <begin position="124"/>
        <end position="143"/>
    </location>
</feature>
<evidence type="ECO:0000256" key="6">
    <source>
        <dbReference type="SAM" id="MobiDB-lite"/>
    </source>
</evidence>
<feature type="transmembrane region" description="Helical" evidence="7">
    <location>
        <begin position="155"/>
        <end position="175"/>
    </location>
</feature>
<dbReference type="InterPro" id="IPR047622">
    <property type="entry name" value="GPR1_FUN34_YAAH"/>
</dbReference>
<proteinExistence type="inferred from homology"/>
<reference evidence="8" key="1">
    <citation type="journal article" date="2021" name="Sci. Rep.">
        <title>Diploid genomic architecture of Nitzschia inconspicua, an elite biomass production diatom.</title>
        <authorList>
            <person name="Oliver A."/>
            <person name="Podell S."/>
            <person name="Pinowska A."/>
            <person name="Traller J.C."/>
            <person name="Smith S.R."/>
            <person name="McClure R."/>
            <person name="Beliaev A."/>
            <person name="Bohutskyi P."/>
            <person name="Hill E.A."/>
            <person name="Rabines A."/>
            <person name="Zheng H."/>
            <person name="Allen L.Z."/>
            <person name="Kuo A."/>
            <person name="Grigoriev I.V."/>
            <person name="Allen A.E."/>
            <person name="Hazlebeck D."/>
            <person name="Allen E.E."/>
        </authorList>
    </citation>
    <scope>NUCLEOTIDE SEQUENCE</scope>
    <source>
        <strain evidence="8">Hildebrandi</strain>
    </source>
</reference>
<sequence>MGLGNPAPLGLLAFGMTTLMLMYVETGWAETEFEYVVAGNAIFYGGVGQMLVAIFEIIHGSSFSFAVFFSYGAFWLGWAFVLVERAKDYSAFGDASYPTGMTLFLIQWGILSTCFFVVTLRKNICLIVVFVLLSTTFYLLAAATATSSLAVKRAAGYFGFFTAVGAFYTGVAELINEEWGRHVLPGLRPILSPALKDISKEEIQKLTSYDKKSNSMFLQFSGLQVYRKEHIAAIREGVKTAIIDATKDSGGEQKVHVIVDYKNVSIAKDLEEDYWEMTRFLERHYYLSVRRFCVSSFGTRMGGDNQQQRNAAMSECEGSSAKNSHESTAKLEEASG</sequence>
<feature type="region of interest" description="Disordered" evidence="6">
    <location>
        <begin position="304"/>
        <end position="336"/>
    </location>
</feature>
<dbReference type="InterPro" id="IPR000791">
    <property type="entry name" value="Gpr1/Fun34/SatP-like"/>
</dbReference>
<keyword evidence="4 7" id="KW-1133">Transmembrane helix</keyword>
<reference evidence="8" key="2">
    <citation type="submission" date="2021-04" db="EMBL/GenBank/DDBJ databases">
        <authorList>
            <person name="Podell S."/>
        </authorList>
    </citation>
    <scope>NUCLEOTIDE SEQUENCE</scope>
    <source>
        <strain evidence="8">Hildebrandi</strain>
    </source>
</reference>
<feature type="transmembrane region" description="Helical" evidence="7">
    <location>
        <begin position="65"/>
        <end position="83"/>
    </location>
</feature>
<comment type="caution">
    <text evidence="8">The sequence shown here is derived from an EMBL/GenBank/DDBJ whole genome shotgun (WGS) entry which is preliminary data.</text>
</comment>
<feature type="transmembrane region" description="Helical" evidence="7">
    <location>
        <begin position="7"/>
        <end position="24"/>
    </location>
</feature>
<evidence type="ECO:0000256" key="1">
    <source>
        <dbReference type="ARBA" id="ARBA00004141"/>
    </source>
</evidence>
<protein>
    <submittedName>
        <fullName evidence="8">Acetate transporter</fullName>
    </submittedName>
</protein>
<dbReference type="InterPro" id="IPR047623">
    <property type="entry name" value="SatP"/>
</dbReference>
<evidence type="ECO:0000256" key="2">
    <source>
        <dbReference type="ARBA" id="ARBA00005587"/>
    </source>
</evidence>
<dbReference type="GO" id="GO:0015360">
    <property type="term" value="F:acetate:proton symporter activity"/>
    <property type="evidence" value="ECO:0007669"/>
    <property type="project" value="TreeGrafter"/>
</dbReference>
<keyword evidence="5 7" id="KW-0472">Membrane</keyword>
<evidence type="ECO:0000313" key="8">
    <source>
        <dbReference type="EMBL" id="KAG7365837.1"/>
    </source>
</evidence>
<gene>
    <name evidence="8" type="ORF">IV203_028507</name>
</gene>
<evidence type="ECO:0000256" key="5">
    <source>
        <dbReference type="ARBA" id="ARBA00023136"/>
    </source>
</evidence>
<dbReference type="EMBL" id="JAGRRH010000007">
    <property type="protein sequence ID" value="KAG7365837.1"/>
    <property type="molecule type" value="Genomic_DNA"/>
</dbReference>
<comment type="subcellular location">
    <subcellularLocation>
        <location evidence="1">Membrane</location>
        <topology evidence="1">Multi-pass membrane protein</topology>
    </subcellularLocation>
</comment>
<dbReference type="NCBIfam" id="NF038013">
    <property type="entry name" value="AceTr_1"/>
    <property type="match status" value="1"/>
</dbReference>
<dbReference type="OrthoDB" id="2013617at2759"/>
<dbReference type="PANTHER" id="PTHR30178:SF3">
    <property type="entry name" value="SUCCINATE-ACETATE_PROTON SYMPORTER SATP"/>
    <property type="match status" value="1"/>
</dbReference>
<feature type="transmembrane region" description="Helical" evidence="7">
    <location>
        <begin position="95"/>
        <end position="117"/>
    </location>
</feature>
<evidence type="ECO:0000313" key="9">
    <source>
        <dbReference type="Proteomes" id="UP000693970"/>
    </source>
</evidence>
<dbReference type="Pfam" id="PF01184">
    <property type="entry name" value="Gpr1_Fun34_YaaH"/>
    <property type="match status" value="1"/>
</dbReference>
<dbReference type="PANTHER" id="PTHR30178">
    <property type="entry name" value="INNER MEMBRANE PROTEIN YAAH"/>
    <property type="match status" value="1"/>
</dbReference>
<keyword evidence="9" id="KW-1185">Reference proteome</keyword>
<dbReference type="GO" id="GO:0071422">
    <property type="term" value="P:succinate transmembrane transport"/>
    <property type="evidence" value="ECO:0007669"/>
    <property type="project" value="TreeGrafter"/>
</dbReference>